<dbReference type="InterPro" id="IPR001810">
    <property type="entry name" value="F-box_dom"/>
</dbReference>
<evidence type="ECO:0000256" key="3">
    <source>
        <dbReference type="ARBA" id="ARBA00022833"/>
    </source>
</evidence>
<dbReference type="Pfam" id="PF15965">
    <property type="entry name" value="zf-TRAF_2"/>
    <property type="match status" value="1"/>
</dbReference>
<reference evidence="5" key="1">
    <citation type="submission" date="2016-09" db="EMBL/GenBank/DDBJ databases">
        <authorList>
            <person name="Capua I."/>
            <person name="De Benedictis P."/>
            <person name="Joannis T."/>
            <person name="Lombin L.H."/>
            <person name="Cattoli G."/>
        </authorList>
    </citation>
    <scope>NUCLEOTIDE SEQUENCE</scope>
</reference>
<dbReference type="InterPro" id="IPR001293">
    <property type="entry name" value="Znf_TRAF"/>
</dbReference>
<keyword evidence="1" id="KW-0479">Metal-binding</keyword>
<dbReference type="SMART" id="SM00256">
    <property type="entry name" value="FBOX"/>
    <property type="match status" value="1"/>
</dbReference>
<dbReference type="GO" id="GO:0061630">
    <property type="term" value="F:ubiquitin protein ligase activity"/>
    <property type="evidence" value="ECO:0007669"/>
    <property type="project" value="InterPro"/>
</dbReference>
<proteinExistence type="evidence at transcript level"/>
<dbReference type="Gene3D" id="1.20.1280.50">
    <property type="match status" value="1"/>
</dbReference>
<organism evidence="5">
    <name type="scientific">Amblyomma sculptum</name>
    <name type="common">Tick</name>
    <dbReference type="NCBI Taxonomy" id="1581419"/>
    <lineage>
        <taxon>Eukaryota</taxon>
        <taxon>Metazoa</taxon>
        <taxon>Ecdysozoa</taxon>
        <taxon>Arthropoda</taxon>
        <taxon>Chelicerata</taxon>
        <taxon>Arachnida</taxon>
        <taxon>Acari</taxon>
        <taxon>Parasitiformes</taxon>
        <taxon>Ixodida</taxon>
        <taxon>Ixodoidea</taxon>
        <taxon>Ixodidae</taxon>
        <taxon>Amblyomminae</taxon>
        <taxon>Amblyomma</taxon>
    </lineage>
</organism>
<dbReference type="Gene3D" id="3.30.40.10">
    <property type="entry name" value="Zinc/RING finger domain, C3HC4 (zinc finger)"/>
    <property type="match status" value="1"/>
</dbReference>
<dbReference type="GO" id="GO:0008270">
    <property type="term" value="F:zinc ion binding"/>
    <property type="evidence" value="ECO:0007669"/>
    <property type="project" value="UniProtKB-KW"/>
</dbReference>
<protein>
    <recommendedName>
        <fullName evidence="4">F-box domain-containing protein</fullName>
    </recommendedName>
</protein>
<evidence type="ECO:0000256" key="2">
    <source>
        <dbReference type="ARBA" id="ARBA00022771"/>
    </source>
</evidence>
<dbReference type="InterPro" id="IPR013083">
    <property type="entry name" value="Znf_RING/FYVE/PHD"/>
</dbReference>
<dbReference type="SUPFAM" id="SSF81383">
    <property type="entry name" value="F-box domain"/>
    <property type="match status" value="1"/>
</dbReference>
<dbReference type="PANTHER" id="PTHR15933">
    <property type="entry name" value="PROTEIN CBG16327"/>
    <property type="match status" value="1"/>
</dbReference>
<dbReference type="InterPro" id="IPR031890">
    <property type="entry name" value="Fbxo30/Fbxo40"/>
</dbReference>
<name>A0A1E1XMV5_AMBSC</name>
<dbReference type="CDD" id="cd22101">
    <property type="entry name" value="F-box_FBXO30-like"/>
    <property type="match status" value="1"/>
</dbReference>
<dbReference type="AlphaFoldDB" id="A0A1E1XMV5"/>
<keyword evidence="3" id="KW-0862">Zinc</keyword>
<dbReference type="PANTHER" id="PTHR15933:SF20">
    <property type="entry name" value="F-BOX DOMAIN-CONTAINING PROTEIN"/>
    <property type="match status" value="1"/>
</dbReference>
<reference evidence="5" key="2">
    <citation type="journal article" date="2017" name="Front. Cell. Infect. Microbiol.">
        <title>Analysis of the Salivary Gland Transcriptome of Unfed and Partially Fed Amblyomma sculptum Ticks and Descriptive Proteome of the Saliva.</title>
        <authorList>
            <person name="Esteves E."/>
            <person name="Maruyama S.R."/>
            <person name="Kawahara R."/>
            <person name="Fujita A."/>
            <person name="Martins L.A."/>
            <person name="Righi A.A."/>
            <person name="Costa F.B."/>
            <person name="Palmisano G."/>
            <person name="Labruna M.B."/>
            <person name="Sa-Nunes A."/>
            <person name="Ribeiro J.M.C."/>
            <person name="Fogaca A.C."/>
        </authorList>
    </citation>
    <scope>NUCLEOTIDE SEQUENCE</scope>
</reference>
<accession>A0A1E1XMV5</accession>
<dbReference type="Pfam" id="PF15966">
    <property type="entry name" value="F-box_4"/>
    <property type="match status" value="1"/>
</dbReference>
<sequence length="437" mass="48988">VKVPCANAINGCPVWLLRSQVGSHLKHCPASLVYCTAEWNRWGWLGDTTSEPHCVDRSGKLQLDFALAMRDLQSLRTDSHFRKLCRSSRDDRMPVATAPRDVFISHGIPCPCNGDCSESDALDGHSPLGTLNGYTNHMGDTPVIIEEGAKCNDVDYRLMHVAGACYASKPGVALNVELCVEFLTRYQLKPDKVYTFSCGQVFRRDEYAWHYQNVHRDIHCGLNGWLEHRCPLAQYGCSFSRRRFHPAPSGSQLVYSEVLESFGLAFPSALEGRELGGKDDTEEEVRDHLASEHSYTNGACDESSTLSPAPNGPAFSDFPFEVLQHIAAYLDAFSLNNFSLVSKRLRDVSCSLLKSRGMVDFRWEKCGTGGWRVRSKSWYFSNGFTPVRKWAFSDEENMSNHLRECSYFDRNVKTMPTAVCFGNGNSRGPKTLLHLAL</sequence>
<keyword evidence="2" id="KW-0863">Zinc-finger</keyword>
<evidence type="ECO:0000256" key="1">
    <source>
        <dbReference type="ARBA" id="ARBA00022723"/>
    </source>
</evidence>
<dbReference type="InterPro" id="IPR036047">
    <property type="entry name" value="F-box-like_dom_sf"/>
</dbReference>
<feature type="non-terminal residue" evidence="5">
    <location>
        <position position="1"/>
    </location>
</feature>
<feature type="domain" description="F-box" evidence="4">
    <location>
        <begin position="312"/>
        <end position="366"/>
    </location>
</feature>
<evidence type="ECO:0000259" key="4">
    <source>
        <dbReference type="PROSITE" id="PS50181"/>
    </source>
</evidence>
<evidence type="ECO:0000313" key="5">
    <source>
        <dbReference type="EMBL" id="JAU00671.1"/>
    </source>
</evidence>
<dbReference type="EMBL" id="GFAA01002764">
    <property type="protein sequence ID" value="JAU00671.1"/>
    <property type="molecule type" value="mRNA"/>
</dbReference>
<dbReference type="PROSITE" id="PS50181">
    <property type="entry name" value="FBOX"/>
    <property type="match status" value="1"/>
</dbReference>